<dbReference type="InterPro" id="IPR036259">
    <property type="entry name" value="MFS_trans_sf"/>
</dbReference>
<reference evidence="7 8" key="1">
    <citation type="submission" date="2019-01" db="EMBL/GenBank/DDBJ databases">
        <title>Nocardioides guangzhouensis sp. nov., an actinobacterium isolated from soil.</title>
        <authorList>
            <person name="Fu Y."/>
            <person name="Cai Y."/>
            <person name="Lin Z."/>
            <person name="Chen P."/>
        </authorList>
    </citation>
    <scope>NUCLEOTIDE SEQUENCE [LARGE SCALE GENOMIC DNA]</scope>
    <source>
        <strain evidence="7 8">NBRC 105384</strain>
    </source>
</reference>
<feature type="transmembrane region" description="Helical" evidence="5">
    <location>
        <begin position="338"/>
        <end position="362"/>
    </location>
</feature>
<dbReference type="PANTHER" id="PTHR23534">
    <property type="entry name" value="MFS PERMEASE"/>
    <property type="match status" value="1"/>
</dbReference>
<comment type="subcellular location">
    <subcellularLocation>
        <location evidence="1">Cell membrane</location>
        <topology evidence="1">Multi-pass membrane protein</topology>
    </subcellularLocation>
</comment>
<evidence type="ECO:0000256" key="1">
    <source>
        <dbReference type="ARBA" id="ARBA00004651"/>
    </source>
</evidence>
<feature type="domain" description="Major facilitator superfamily (MFS) profile" evidence="6">
    <location>
        <begin position="28"/>
        <end position="427"/>
    </location>
</feature>
<dbReference type="SUPFAM" id="SSF103473">
    <property type="entry name" value="MFS general substrate transporter"/>
    <property type="match status" value="1"/>
</dbReference>
<organism evidence="7 8">
    <name type="scientific">Nocardioides iriomotensis</name>
    <dbReference type="NCBI Taxonomy" id="715784"/>
    <lineage>
        <taxon>Bacteria</taxon>
        <taxon>Bacillati</taxon>
        <taxon>Actinomycetota</taxon>
        <taxon>Actinomycetes</taxon>
        <taxon>Propionibacteriales</taxon>
        <taxon>Nocardioidaceae</taxon>
        <taxon>Nocardioides</taxon>
    </lineage>
</organism>
<evidence type="ECO:0000256" key="4">
    <source>
        <dbReference type="ARBA" id="ARBA00023136"/>
    </source>
</evidence>
<dbReference type="RefSeq" id="WP_129987299.1">
    <property type="nucleotide sequence ID" value="NZ_SDPU01000021.1"/>
</dbReference>
<name>A0A4Q5J1L6_9ACTN</name>
<feature type="transmembrane region" description="Helical" evidence="5">
    <location>
        <begin position="95"/>
        <end position="112"/>
    </location>
</feature>
<dbReference type="EMBL" id="SDPU01000021">
    <property type="protein sequence ID" value="RYU12467.1"/>
    <property type="molecule type" value="Genomic_DNA"/>
</dbReference>
<dbReference type="PANTHER" id="PTHR23534:SF1">
    <property type="entry name" value="MAJOR FACILITATOR SUPERFAMILY PROTEIN"/>
    <property type="match status" value="1"/>
</dbReference>
<keyword evidence="3 5" id="KW-1133">Transmembrane helix</keyword>
<sequence>MTLPGWVTRGVGGLRWPDHEVARVQRRTLSVLVVAQSLGGVGITIGIAVASILAEDLSGSESLAGLAQTGQVLGAAVASFLLAHLMGRRGRRPGLVLGYAIGAVGAALAVVAGVVESFVLLIVGATLLGATTAANNQSRYTATDLARPERRARALSLVVWATTIGAVAGPNLTGVAGRTARQLGIPGLTGPFVFGFVGILAAGVVVAVFLRPDPLLVARQAAMARGAAPVLAGTSWGRVRQVLRERPAVRAGVAALSLAHGVMIAVMVMTPLHMHHGGAHLQLIGLVISVHVLGMFALAPLVGWAADRFGRPPMLTVGAGVLFLALLLSGMSPPGASWTIGVGLFLLGLGWSFCTVAASTLVTESSPLDARTDVQGAADLVMGVTAALAGVVAGLVMDGLGYVALNVFAALLVTGVATAAELARRTAGRSVGSVGGPLL</sequence>
<dbReference type="Proteomes" id="UP000291189">
    <property type="component" value="Unassembled WGS sequence"/>
</dbReference>
<evidence type="ECO:0000259" key="6">
    <source>
        <dbReference type="PROSITE" id="PS50850"/>
    </source>
</evidence>
<evidence type="ECO:0000256" key="3">
    <source>
        <dbReference type="ARBA" id="ARBA00022989"/>
    </source>
</evidence>
<protein>
    <submittedName>
        <fullName evidence="7">MFS transporter</fullName>
    </submittedName>
</protein>
<accession>A0A4Q5J1L6</accession>
<keyword evidence="2 5" id="KW-0812">Transmembrane</keyword>
<dbReference type="GO" id="GO:0005886">
    <property type="term" value="C:plasma membrane"/>
    <property type="evidence" value="ECO:0007669"/>
    <property type="project" value="UniProtKB-SubCell"/>
</dbReference>
<feature type="transmembrane region" description="Helical" evidence="5">
    <location>
        <begin position="402"/>
        <end position="423"/>
    </location>
</feature>
<feature type="transmembrane region" description="Helical" evidence="5">
    <location>
        <begin position="154"/>
        <end position="172"/>
    </location>
</feature>
<gene>
    <name evidence="7" type="ORF">ETU37_10755</name>
</gene>
<dbReference type="Gene3D" id="1.20.1250.20">
    <property type="entry name" value="MFS general substrate transporter like domains"/>
    <property type="match status" value="1"/>
</dbReference>
<feature type="transmembrane region" description="Helical" evidence="5">
    <location>
        <begin position="192"/>
        <end position="210"/>
    </location>
</feature>
<dbReference type="GO" id="GO:0022857">
    <property type="term" value="F:transmembrane transporter activity"/>
    <property type="evidence" value="ECO:0007669"/>
    <property type="project" value="InterPro"/>
</dbReference>
<dbReference type="InterPro" id="IPR011701">
    <property type="entry name" value="MFS"/>
</dbReference>
<feature type="transmembrane region" description="Helical" evidence="5">
    <location>
        <begin position="118"/>
        <end position="134"/>
    </location>
</feature>
<feature type="transmembrane region" description="Helical" evidence="5">
    <location>
        <begin position="248"/>
        <end position="269"/>
    </location>
</feature>
<dbReference type="PROSITE" id="PS50850">
    <property type="entry name" value="MFS"/>
    <property type="match status" value="1"/>
</dbReference>
<feature type="transmembrane region" description="Helical" evidence="5">
    <location>
        <begin position="374"/>
        <end position="396"/>
    </location>
</feature>
<feature type="transmembrane region" description="Helical" evidence="5">
    <location>
        <begin position="65"/>
        <end position="83"/>
    </location>
</feature>
<evidence type="ECO:0000256" key="5">
    <source>
        <dbReference type="SAM" id="Phobius"/>
    </source>
</evidence>
<keyword evidence="4 5" id="KW-0472">Membrane</keyword>
<feature type="transmembrane region" description="Helical" evidence="5">
    <location>
        <begin position="281"/>
        <end position="302"/>
    </location>
</feature>
<feature type="transmembrane region" description="Helical" evidence="5">
    <location>
        <begin position="314"/>
        <end position="332"/>
    </location>
</feature>
<comment type="caution">
    <text evidence="7">The sequence shown here is derived from an EMBL/GenBank/DDBJ whole genome shotgun (WGS) entry which is preliminary data.</text>
</comment>
<evidence type="ECO:0000313" key="8">
    <source>
        <dbReference type="Proteomes" id="UP000291189"/>
    </source>
</evidence>
<feature type="transmembrane region" description="Helical" evidence="5">
    <location>
        <begin position="29"/>
        <end position="53"/>
    </location>
</feature>
<dbReference type="Pfam" id="PF07690">
    <property type="entry name" value="MFS_1"/>
    <property type="match status" value="1"/>
</dbReference>
<keyword evidence="8" id="KW-1185">Reference proteome</keyword>
<dbReference type="OrthoDB" id="9776171at2"/>
<proteinExistence type="predicted"/>
<evidence type="ECO:0000313" key="7">
    <source>
        <dbReference type="EMBL" id="RYU12467.1"/>
    </source>
</evidence>
<dbReference type="AlphaFoldDB" id="A0A4Q5J1L6"/>
<dbReference type="InterPro" id="IPR020846">
    <property type="entry name" value="MFS_dom"/>
</dbReference>
<evidence type="ECO:0000256" key="2">
    <source>
        <dbReference type="ARBA" id="ARBA00022692"/>
    </source>
</evidence>